<comment type="caution">
    <text evidence="10">Lacks conserved residue(s) required for the propagation of feature annotation.</text>
</comment>
<evidence type="ECO:0000313" key="16">
    <source>
        <dbReference type="Proteomes" id="UP000315995"/>
    </source>
</evidence>
<proteinExistence type="inferred from homology"/>
<dbReference type="PROSITE" id="PS00755">
    <property type="entry name" value="SECY_1"/>
    <property type="match status" value="1"/>
</dbReference>
<dbReference type="Gene3D" id="1.10.3370.10">
    <property type="entry name" value="SecY subunit domain"/>
    <property type="match status" value="1"/>
</dbReference>
<evidence type="ECO:0000313" key="15">
    <source>
        <dbReference type="EMBL" id="QDG52655.1"/>
    </source>
</evidence>
<evidence type="ECO:0000256" key="13">
    <source>
        <dbReference type="RuleBase" id="RU004349"/>
    </source>
</evidence>
<keyword evidence="10" id="KW-1003">Cell membrane</keyword>
<feature type="transmembrane region" description="Helical" evidence="10">
    <location>
        <begin position="48"/>
        <end position="67"/>
    </location>
</feature>
<evidence type="ECO:0000256" key="7">
    <source>
        <dbReference type="ARBA" id="ARBA00023010"/>
    </source>
</evidence>
<keyword evidence="8 10" id="KW-0472">Membrane</keyword>
<comment type="function">
    <text evidence="10 11">The central subunit of the protein translocation channel SecYEG. Consists of two halves formed by TMs 1-5 and 6-10. These two domains form a lateral gate at the front which open onto the bilayer between TMs 2 and 7, and are clamped together by SecE at the back. The channel is closed by both a pore ring composed of hydrophobic SecY resides and a short helix (helix 2A) on the extracellular side of the membrane which forms a plug. The plug probably moves laterally to allow the channel to open. The ring and the pore may move independently.</text>
</comment>
<dbReference type="InterPro" id="IPR030659">
    <property type="entry name" value="SecY_CS"/>
</dbReference>
<evidence type="ECO:0000256" key="14">
    <source>
        <dbReference type="SAM" id="MobiDB-lite"/>
    </source>
</evidence>
<dbReference type="InterPro" id="IPR023201">
    <property type="entry name" value="SecY_dom_sf"/>
</dbReference>
<dbReference type="SUPFAM" id="SSF103491">
    <property type="entry name" value="Preprotein translocase SecY subunit"/>
    <property type="match status" value="1"/>
</dbReference>
<evidence type="ECO:0000256" key="1">
    <source>
        <dbReference type="ARBA" id="ARBA00004141"/>
    </source>
</evidence>
<dbReference type="GO" id="GO:0006605">
    <property type="term" value="P:protein targeting"/>
    <property type="evidence" value="ECO:0007669"/>
    <property type="project" value="UniProtKB-UniRule"/>
</dbReference>
<evidence type="ECO:0000256" key="11">
    <source>
        <dbReference type="RuleBase" id="RU000537"/>
    </source>
</evidence>
<dbReference type="AlphaFoldDB" id="A0A4Y6PY26"/>
<sequence>MATKFSDITKVPELRRRILFTLGVLALYRVGVFITVPGVNRAAMSQIVGGAGGGFLGLVNLFTGGAIELMSIFALGIMPYISASIILQLMTVVVPAIERLKKEGQQGQKKITQYTRYGTVLLGVIQGFGISLYLENLNDTNPELGLLLEPGWGFRLLTCLTLTAGTVFVMWLGEQITERGIGNGISLIITGSIIASFPTTIIQTYSQFETGAISTFTIIAILVIALVVTGFITFMETAQRRIPLQYAKRMVGRRIYGGQTHHLPLKVNMAGVIPPIFAVSIMMFPTTIASYFQDHAIGQWIQTVLVPGDWRYNLLYSAMIIFFCFFYTAVQVNPVDIADNLKKSGAFVPGIRPGKKTAEYIDDVLSRLTMAGSVYLAAVCVMPFFLQDQLGVNFHFGGISLVIAVSVSLDTVTQIENHLITRHYDEFGSGRQRTTPNGQTGGGGGGIKGRDRTDT</sequence>
<evidence type="ECO:0000256" key="4">
    <source>
        <dbReference type="ARBA" id="ARBA00022692"/>
    </source>
</evidence>
<feature type="transmembrane region" description="Helical" evidence="10">
    <location>
        <begin position="392"/>
        <end position="412"/>
    </location>
</feature>
<comment type="subcellular location">
    <subcellularLocation>
        <location evidence="10">Cell membrane</location>
        <topology evidence="10">Multi-pass membrane protein</topology>
    </subcellularLocation>
    <subcellularLocation>
        <location evidence="1 12">Membrane</location>
        <topology evidence="1 12">Multi-pass membrane protein</topology>
    </subcellularLocation>
</comment>
<feature type="transmembrane region" description="Helical" evidence="10">
    <location>
        <begin position="272"/>
        <end position="292"/>
    </location>
</feature>
<dbReference type="RefSeq" id="WP_141199120.1">
    <property type="nucleotide sequence ID" value="NZ_CP041186.1"/>
</dbReference>
<dbReference type="OrthoDB" id="9809248at2"/>
<comment type="subunit">
    <text evidence="10">Component of the Sec protein translocase complex. Heterotrimer consisting of SecY, SecE and SecG subunits. The heterotrimers can form oligomers, although 1 heterotrimer is thought to be able to translocate proteins. Interacts with the ribosome. Interacts with SecDF, and other proteins may be involved. Interacts with SecA.</text>
</comment>
<dbReference type="InterPro" id="IPR002208">
    <property type="entry name" value="SecY/SEC61-alpha"/>
</dbReference>
<organism evidence="15 16">
    <name type="scientific">Persicimonas caeni</name>
    <dbReference type="NCBI Taxonomy" id="2292766"/>
    <lineage>
        <taxon>Bacteria</taxon>
        <taxon>Deltaproteobacteria</taxon>
        <taxon>Bradymonadales</taxon>
        <taxon>Bradymonadaceae</taxon>
        <taxon>Persicimonas</taxon>
    </lineage>
</organism>
<feature type="transmembrane region" description="Helical" evidence="10">
    <location>
        <begin position="185"/>
        <end position="205"/>
    </location>
</feature>
<reference evidence="15 16" key="1">
    <citation type="submission" date="2019-06" db="EMBL/GenBank/DDBJ databases">
        <title>Persicimonas caeni gen. nov., sp. nov., a predatory bacterium isolated from solar saltern.</title>
        <authorList>
            <person name="Wang S."/>
        </authorList>
    </citation>
    <scope>NUCLEOTIDE SEQUENCE [LARGE SCALE GENOMIC DNA]</scope>
    <source>
        <strain evidence="15 16">YN101</strain>
    </source>
</reference>
<feature type="transmembrane region" description="Helical" evidence="10">
    <location>
        <begin position="364"/>
        <end position="386"/>
    </location>
</feature>
<dbReference type="Proteomes" id="UP000315995">
    <property type="component" value="Chromosome"/>
</dbReference>
<comment type="similarity">
    <text evidence="2 10 13">Belongs to the SecY/SEC61-alpha family.</text>
</comment>
<dbReference type="FunFam" id="1.10.3370.10:FF:000001">
    <property type="entry name" value="Preprotein translocase subunit SecY"/>
    <property type="match status" value="1"/>
</dbReference>
<keyword evidence="7 10" id="KW-0811">Translocation</keyword>
<keyword evidence="3 10" id="KW-0813">Transport</keyword>
<feature type="region of interest" description="Disordered" evidence="14">
    <location>
        <begin position="426"/>
        <end position="455"/>
    </location>
</feature>
<accession>A0A4Y6PY26</accession>
<dbReference type="EMBL" id="CP041186">
    <property type="protein sequence ID" value="QDG52655.1"/>
    <property type="molecule type" value="Genomic_DNA"/>
</dbReference>
<keyword evidence="16" id="KW-1185">Reference proteome</keyword>
<dbReference type="NCBIfam" id="TIGR00967">
    <property type="entry name" value="3a0501s007"/>
    <property type="match status" value="1"/>
</dbReference>
<feature type="transmembrane region" description="Helical" evidence="10">
    <location>
        <begin position="18"/>
        <end position="36"/>
    </location>
</feature>
<protein>
    <recommendedName>
        <fullName evidence="9 10">Protein translocase subunit SecY</fullName>
    </recommendedName>
</protein>
<accession>A0A5B8Y9U8</accession>
<gene>
    <name evidence="10 15" type="primary">secY</name>
    <name evidence="15" type="ORF">FIV42_18495</name>
</gene>
<evidence type="ECO:0000256" key="9">
    <source>
        <dbReference type="ARBA" id="ARBA00039733"/>
    </source>
</evidence>
<dbReference type="PRINTS" id="PR00303">
    <property type="entry name" value="SECYTRNLCASE"/>
</dbReference>
<dbReference type="PIRSF" id="PIRSF004557">
    <property type="entry name" value="SecY"/>
    <property type="match status" value="1"/>
</dbReference>
<keyword evidence="5 10" id="KW-0653">Protein transport</keyword>
<evidence type="ECO:0000256" key="5">
    <source>
        <dbReference type="ARBA" id="ARBA00022927"/>
    </source>
</evidence>
<feature type="transmembrane region" description="Helical" evidence="10">
    <location>
        <begin position="117"/>
        <end position="134"/>
    </location>
</feature>
<feature type="transmembrane region" description="Helical" evidence="10">
    <location>
        <begin position="312"/>
        <end position="330"/>
    </location>
</feature>
<evidence type="ECO:0000256" key="2">
    <source>
        <dbReference type="ARBA" id="ARBA00005751"/>
    </source>
</evidence>
<evidence type="ECO:0000256" key="10">
    <source>
        <dbReference type="HAMAP-Rule" id="MF_01465"/>
    </source>
</evidence>
<keyword evidence="6 10" id="KW-1133">Transmembrane helix</keyword>
<name>A0A4Y6PY26_PERCE</name>
<keyword evidence="4 10" id="KW-0812">Transmembrane</keyword>
<evidence type="ECO:0000256" key="12">
    <source>
        <dbReference type="RuleBase" id="RU003484"/>
    </source>
</evidence>
<dbReference type="Pfam" id="PF00344">
    <property type="entry name" value="SecY"/>
    <property type="match status" value="1"/>
</dbReference>
<evidence type="ECO:0000256" key="6">
    <source>
        <dbReference type="ARBA" id="ARBA00022989"/>
    </source>
</evidence>
<feature type="transmembrane region" description="Helical" evidence="10">
    <location>
        <begin position="211"/>
        <end position="234"/>
    </location>
</feature>
<feature type="transmembrane region" description="Helical" evidence="10">
    <location>
        <begin position="73"/>
        <end position="97"/>
    </location>
</feature>
<dbReference type="InterPro" id="IPR026593">
    <property type="entry name" value="SecY"/>
</dbReference>
<dbReference type="GO" id="GO:0043952">
    <property type="term" value="P:protein transport by the Sec complex"/>
    <property type="evidence" value="ECO:0007669"/>
    <property type="project" value="UniProtKB-UniRule"/>
</dbReference>
<evidence type="ECO:0000256" key="3">
    <source>
        <dbReference type="ARBA" id="ARBA00022448"/>
    </source>
</evidence>
<feature type="transmembrane region" description="Helical" evidence="10">
    <location>
        <begin position="154"/>
        <end position="173"/>
    </location>
</feature>
<evidence type="ECO:0000256" key="8">
    <source>
        <dbReference type="ARBA" id="ARBA00023136"/>
    </source>
</evidence>
<dbReference type="GO" id="GO:0065002">
    <property type="term" value="P:intracellular protein transmembrane transport"/>
    <property type="evidence" value="ECO:0007669"/>
    <property type="project" value="UniProtKB-UniRule"/>
</dbReference>
<dbReference type="PANTHER" id="PTHR10906">
    <property type="entry name" value="SECY/SEC61-ALPHA FAMILY MEMBER"/>
    <property type="match status" value="1"/>
</dbReference>
<dbReference type="PROSITE" id="PS00756">
    <property type="entry name" value="SECY_2"/>
    <property type="match status" value="1"/>
</dbReference>
<dbReference type="GO" id="GO:0005886">
    <property type="term" value="C:plasma membrane"/>
    <property type="evidence" value="ECO:0007669"/>
    <property type="project" value="UniProtKB-SubCell"/>
</dbReference>
<dbReference type="HAMAP" id="MF_01465">
    <property type="entry name" value="SecY"/>
    <property type="match status" value="1"/>
</dbReference>